<proteinExistence type="predicted"/>
<dbReference type="InterPro" id="IPR029068">
    <property type="entry name" value="Glyas_Bleomycin-R_OHBP_Dase"/>
</dbReference>
<dbReference type="Gene3D" id="3.10.180.10">
    <property type="entry name" value="2,3-Dihydroxybiphenyl 1,2-Dioxygenase, domain 1"/>
    <property type="match status" value="1"/>
</dbReference>
<dbReference type="InterPro" id="IPR004360">
    <property type="entry name" value="Glyas_Fos-R_dOase_dom"/>
</dbReference>
<feature type="domain" description="VOC" evidence="1">
    <location>
        <begin position="15"/>
        <end position="137"/>
    </location>
</feature>
<organism evidence="2 3">
    <name type="scientific">Actinomycetospora chibensis</name>
    <dbReference type="NCBI Taxonomy" id="663606"/>
    <lineage>
        <taxon>Bacteria</taxon>
        <taxon>Bacillati</taxon>
        <taxon>Actinomycetota</taxon>
        <taxon>Actinomycetes</taxon>
        <taxon>Pseudonocardiales</taxon>
        <taxon>Pseudonocardiaceae</taxon>
        <taxon>Actinomycetospora</taxon>
    </lineage>
</organism>
<dbReference type="Pfam" id="PF00903">
    <property type="entry name" value="Glyoxalase"/>
    <property type="match status" value="1"/>
</dbReference>
<dbReference type="RefSeq" id="WP_274190275.1">
    <property type="nucleotide sequence ID" value="NZ_BAABHN010000002.1"/>
</dbReference>
<evidence type="ECO:0000313" key="2">
    <source>
        <dbReference type="EMBL" id="MFC4830974.1"/>
    </source>
</evidence>
<reference evidence="3" key="1">
    <citation type="journal article" date="2019" name="Int. J. Syst. Evol. Microbiol.">
        <title>The Global Catalogue of Microorganisms (GCM) 10K type strain sequencing project: providing services to taxonomists for standard genome sequencing and annotation.</title>
        <authorList>
            <consortium name="The Broad Institute Genomics Platform"/>
            <consortium name="The Broad Institute Genome Sequencing Center for Infectious Disease"/>
            <person name="Wu L."/>
            <person name="Ma J."/>
        </authorList>
    </citation>
    <scope>NUCLEOTIDE SEQUENCE [LARGE SCALE GENOMIC DNA]</scope>
    <source>
        <strain evidence="3">CCUG 50347</strain>
    </source>
</reference>
<comment type="caution">
    <text evidence="2">The sequence shown here is derived from an EMBL/GenBank/DDBJ whole genome shotgun (WGS) entry which is preliminary data.</text>
</comment>
<dbReference type="EMBL" id="JBHSIM010000002">
    <property type="protein sequence ID" value="MFC4830974.1"/>
    <property type="molecule type" value="Genomic_DNA"/>
</dbReference>
<protein>
    <submittedName>
        <fullName evidence="2">VOC family protein</fullName>
    </submittedName>
</protein>
<accession>A0ABV9RA59</accession>
<dbReference type="InterPro" id="IPR037523">
    <property type="entry name" value="VOC_core"/>
</dbReference>
<name>A0ABV9RA59_9PSEU</name>
<evidence type="ECO:0000313" key="3">
    <source>
        <dbReference type="Proteomes" id="UP001595909"/>
    </source>
</evidence>
<evidence type="ECO:0000259" key="1">
    <source>
        <dbReference type="PROSITE" id="PS51819"/>
    </source>
</evidence>
<gene>
    <name evidence="2" type="ORF">ACFPEL_01015</name>
</gene>
<sequence length="138" mass="14840">MDGRRARTISVSPAKLHVATVIPVSDMARSRAFYEQTLGLAGEAVPGGHVLHAGDGARLYLLENAGYAGRAGWPLASFRAEDLPATVADLARRGVTLEAMDDEPPWRTDERGIADFGDTLIAWFRDPDGQVLSVVQPV</sequence>
<dbReference type="Proteomes" id="UP001595909">
    <property type="component" value="Unassembled WGS sequence"/>
</dbReference>
<keyword evidence="3" id="KW-1185">Reference proteome</keyword>
<dbReference type="PROSITE" id="PS51819">
    <property type="entry name" value="VOC"/>
    <property type="match status" value="1"/>
</dbReference>
<dbReference type="SUPFAM" id="SSF54593">
    <property type="entry name" value="Glyoxalase/Bleomycin resistance protein/Dihydroxybiphenyl dioxygenase"/>
    <property type="match status" value="1"/>
</dbReference>